<evidence type="ECO:0000256" key="1">
    <source>
        <dbReference type="SAM" id="MobiDB-lite"/>
    </source>
</evidence>
<feature type="compositionally biased region" description="Low complexity" evidence="1">
    <location>
        <begin position="148"/>
        <end position="161"/>
    </location>
</feature>
<organism evidence="3 4">
    <name type="scientific">Gelidibacter pelagius</name>
    <dbReference type="NCBI Taxonomy" id="2819985"/>
    <lineage>
        <taxon>Bacteria</taxon>
        <taxon>Pseudomonadati</taxon>
        <taxon>Bacteroidota</taxon>
        <taxon>Flavobacteriia</taxon>
        <taxon>Flavobacteriales</taxon>
        <taxon>Flavobacteriaceae</taxon>
        <taxon>Gelidibacter</taxon>
    </lineage>
</organism>
<feature type="compositionally biased region" description="Polar residues" evidence="1">
    <location>
        <begin position="70"/>
        <end position="95"/>
    </location>
</feature>
<dbReference type="RefSeq" id="WP_208231621.1">
    <property type="nucleotide sequence ID" value="NZ_JAGEVG010000001.1"/>
</dbReference>
<keyword evidence="4" id="KW-1185">Reference proteome</keyword>
<comment type="caution">
    <text evidence="3">The sequence shown here is derived from an EMBL/GenBank/DDBJ whole genome shotgun (WGS) entry which is preliminary data.</text>
</comment>
<dbReference type="EMBL" id="JAGEVG010000001">
    <property type="protein sequence ID" value="MBO3096695.1"/>
    <property type="molecule type" value="Genomic_DNA"/>
</dbReference>
<evidence type="ECO:0000313" key="3">
    <source>
        <dbReference type="EMBL" id="MBO3096695.1"/>
    </source>
</evidence>
<evidence type="ECO:0000256" key="2">
    <source>
        <dbReference type="SAM" id="Phobius"/>
    </source>
</evidence>
<feature type="compositionally biased region" description="Polar residues" evidence="1">
    <location>
        <begin position="103"/>
        <end position="126"/>
    </location>
</feature>
<feature type="region of interest" description="Disordered" evidence="1">
    <location>
        <begin position="70"/>
        <end position="202"/>
    </location>
</feature>
<keyword evidence="2" id="KW-0472">Membrane</keyword>
<reference evidence="3 4" key="1">
    <citation type="submission" date="2021-03" db="EMBL/GenBank/DDBJ databases">
        <title>Gelidibacter sp. nov., isolated from costal sediment.</title>
        <authorList>
            <person name="Lun K.-Y."/>
        </authorList>
    </citation>
    <scope>NUCLEOTIDE SEQUENCE [LARGE SCALE GENOMIC DNA]</scope>
    <source>
        <strain evidence="3 4">DF109</strain>
    </source>
</reference>
<feature type="compositionally biased region" description="Polar residues" evidence="1">
    <location>
        <begin position="184"/>
        <end position="197"/>
    </location>
</feature>
<keyword evidence="2" id="KW-1133">Transmembrane helix</keyword>
<proteinExistence type="predicted"/>
<protein>
    <recommendedName>
        <fullName evidence="5">Outer membrane protein beta-barrel domain-containing protein</fullName>
    </recommendedName>
</protein>
<accession>A0ABS3SLW8</accession>
<evidence type="ECO:0000313" key="4">
    <source>
        <dbReference type="Proteomes" id="UP000681315"/>
    </source>
</evidence>
<dbReference type="Proteomes" id="UP000681315">
    <property type="component" value="Unassembled WGS sequence"/>
</dbReference>
<sequence>MNDKKHIDRLFQEKFKNFEATPDDAVWENIHNALHKDKRKRRVIPLWWFAAGVAAMLVLLLTVGNIFNSGEGFNNPENNVVGTENTEGASETTRTIVIDDTKNNSSDSDPSNIMANTEQSENTGDNSENDIQKKKANDHDKTANQIANENPGSSTTNPSNSQDEVDLTKNNKSPVSNIKEETVAKNTPNLSDLNQKATEPDNVRNKALLETKKDQAQIAKVTDQNNSKELETLKENKDNIALIKEQESIEEAIAKANSTNEEEKEEQPNRWNITPNVAPVYFNSLGKGSTISSQFVNNSKSGEVNMSYGINGSYAINDKIKIRAGINKVALGYSTDGVIAFKDINSFNGGSGGKELDNINFTSQRKADAYMSTSNINSDSAPQFMVSNVNGALEQQFGYIEVPLEVEYSLIDSKFGLNVIGGFSTLFLNGNEVYTVLNNERSLLGEANNINSTSYSANFGLGFNYNISHTLKLNLEPMFKYQINTFTNTSGDFRPYFIGVYTGFSFKF</sequence>
<keyword evidence="2" id="KW-0812">Transmembrane</keyword>
<evidence type="ECO:0008006" key="5">
    <source>
        <dbReference type="Google" id="ProtNLM"/>
    </source>
</evidence>
<feature type="compositionally biased region" description="Basic and acidic residues" evidence="1">
    <location>
        <begin position="130"/>
        <end position="142"/>
    </location>
</feature>
<gene>
    <name evidence="3" type="ORF">J4051_00315</name>
</gene>
<name>A0ABS3SLW8_9FLAO</name>
<feature type="transmembrane region" description="Helical" evidence="2">
    <location>
        <begin position="46"/>
        <end position="67"/>
    </location>
</feature>